<gene>
    <name evidence="3" type="ORF">HYALB_00010415</name>
</gene>
<name>A0A9N9Q8E2_9HELO</name>
<evidence type="ECO:0000313" key="4">
    <source>
        <dbReference type="Proteomes" id="UP000701801"/>
    </source>
</evidence>
<keyword evidence="2" id="KW-0812">Transmembrane</keyword>
<evidence type="ECO:0000256" key="1">
    <source>
        <dbReference type="SAM" id="MobiDB-lite"/>
    </source>
</evidence>
<keyword evidence="4" id="KW-1185">Reference proteome</keyword>
<proteinExistence type="predicted"/>
<feature type="transmembrane region" description="Helical" evidence="2">
    <location>
        <begin position="52"/>
        <end position="72"/>
    </location>
</feature>
<dbReference type="EMBL" id="CAJVRM010000738">
    <property type="protein sequence ID" value="CAG8983775.1"/>
    <property type="molecule type" value="Genomic_DNA"/>
</dbReference>
<evidence type="ECO:0000256" key="2">
    <source>
        <dbReference type="SAM" id="Phobius"/>
    </source>
</evidence>
<dbReference type="OrthoDB" id="10413717at2759"/>
<accession>A0A9N9Q8E2</accession>
<keyword evidence="2" id="KW-1133">Transmembrane helix</keyword>
<evidence type="ECO:0000313" key="3">
    <source>
        <dbReference type="EMBL" id="CAG8983775.1"/>
    </source>
</evidence>
<feature type="region of interest" description="Disordered" evidence="1">
    <location>
        <begin position="1"/>
        <end position="41"/>
    </location>
</feature>
<organism evidence="3 4">
    <name type="scientific">Hymenoscyphus albidus</name>
    <dbReference type="NCBI Taxonomy" id="595503"/>
    <lineage>
        <taxon>Eukaryota</taxon>
        <taxon>Fungi</taxon>
        <taxon>Dikarya</taxon>
        <taxon>Ascomycota</taxon>
        <taxon>Pezizomycotina</taxon>
        <taxon>Leotiomycetes</taxon>
        <taxon>Helotiales</taxon>
        <taxon>Helotiaceae</taxon>
        <taxon>Hymenoscyphus</taxon>
    </lineage>
</organism>
<protein>
    <submittedName>
        <fullName evidence="3">Uncharacterized protein</fullName>
    </submittedName>
</protein>
<dbReference type="Proteomes" id="UP000701801">
    <property type="component" value="Unassembled WGS sequence"/>
</dbReference>
<comment type="caution">
    <text evidence="3">The sequence shown here is derived from an EMBL/GenBank/DDBJ whole genome shotgun (WGS) entry which is preliminary data.</text>
</comment>
<dbReference type="AlphaFoldDB" id="A0A9N9Q8E2"/>
<keyword evidence="2" id="KW-0472">Membrane</keyword>
<reference evidence="3" key="1">
    <citation type="submission" date="2021-07" db="EMBL/GenBank/DDBJ databases">
        <authorList>
            <person name="Durling M."/>
        </authorList>
    </citation>
    <scope>NUCLEOTIDE SEQUENCE</scope>
</reference>
<sequence>MGLGVPNTRNEDGQGGGRSNEGNNLQSGDNDDDKNPPYVPWEPSPTEAQILIYYRVVYALFMAYAIFWAKLLEMNAPLFRQYYPQLAPDRKPKVKLVWERLQQIITHVEPSDLPPDDRECMICQETFSERPRVAALQPWHTRLHDGFDSPLKLPCPHPINLLESAHYVGWVLALVEQKNLSRMAGKNM</sequence>